<name>A0A8B8AZS3_CRAVI</name>
<keyword evidence="1" id="KW-0812">Transmembrane</keyword>
<keyword evidence="1" id="KW-0472">Membrane</keyword>
<accession>A0A8B8AZS3</accession>
<dbReference type="GeneID" id="111106278"/>
<protein>
    <submittedName>
        <fullName evidence="3">Uncharacterized protein LOC111106278</fullName>
    </submittedName>
</protein>
<dbReference type="KEGG" id="cvn:111106278"/>
<proteinExistence type="predicted"/>
<sequence>MRTLTYNADMDKEEDGVHNISRAIEVTFIDVDDSPPVFVNARCSTTCYTCPVPSLTAAVTYTYLGTVITDPPTIKAVDPDSKVTTITYEMEVRPEKYKDFIVFDNGTFILLQSFSIFAGFNESSHFIVIVYLQAVGSNGQKSDRFKLTMFSEMTSTVSLHLSSDSTLGIHVTSDILETTNIASNSTKDIVIVVLATLVGIMFSMGVVIGVYKVRRRSHNTKTSSNETPYEETAKNNEMKENVYDTISHYVSIS</sequence>
<reference evidence="2" key="1">
    <citation type="submission" date="2024-06" db="UniProtKB">
        <authorList>
            <consortium name="RefSeq"/>
        </authorList>
    </citation>
    <scope>NUCLEOTIDE SEQUENCE [LARGE SCALE GENOMIC DNA]</scope>
</reference>
<feature type="transmembrane region" description="Helical" evidence="1">
    <location>
        <begin position="189"/>
        <end position="211"/>
    </location>
</feature>
<organism evidence="2 3">
    <name type="scientific">Crassostrea virginica</name>
    <name type="common">Eastern oyster</name>
    <dbReference type="NCBI Taxonomy" id="6565"/>
    <lineage>
        <taxon>Eukaryota</taxon>
        <taxon>Metazoa</taxon>
        <taxon>Spiralia</taxon>
        <taxon>Lophotrochozoa</taxon>
        <taxon>Mollusca</taxon>
        <taxon>Bivalvia</taxon>
        <taxon>Autobranchia</taxon>
        <taxon>Pteriomorphia</taxon>
        <taxon>Ostreida</taxon>
        <taxon>Ostreoidea</taxon>
        <taxon>Ostreidae</taxon>
        <taxon>Crassostrea</taxon>
    </lineage>
</organism>
<dbReference type="Proteomes" id="UP000694844">
    <property type="component" value="Chromosome 1"/>
</dbReference>
<dbReference type="AlphaFoldDB" id="A0A8B8AZS3"/>
<dbReference type="RefSeq" id="XP_022296601.1">
    <property type="nucleotide sequence ID" value="XM_022440893.1"/>
</dbReference>
<keyword evidence="2" id="KW-1185">Reference proteome</keyword>
<evidence type="ECO:0000256" key="1">
    <source>
        <dbReference type="SAM" id="Phobius"/>
    </source>
</evidence>
<evidence type="ECO:0000313" key="2">
    <source>
        <dbReference type="Proteomes" id="UP000694844"/>
    </source>
</evidence>
<keyword evidence="1" id="KW-1133">Transmembrane helix</keyword>
<evidence type="ECO:0000313" key="3">
    <source>
        <dbReference type="RefSeq" id="XP_022296601.1"/>
    </source>
</evidence>
<dbReference type="OrthoDB" id="6198485at2759"/>
<gene>
    <name evidence="3" type="primary">LOC111106278</name>
</gene>
<reference evidence="3" key="2">
    <citation type="submission" date="2025-08" db="UniProtKB">
        <authorList>
            <consortium name="RefSeq"/>
        </authorList>
    </citation>
    <scope>IDENTIFICATION</scope>
    <source>
        <tissue evidence="3">Whole sample</tissue>
    </source>
</reference>